<evidence type="ECO:0000256" key="1">
    <source>
        <dbReference type="SAM" id="Phobius"/>
    </source>
</evidence>
<accession>A0A3A4NUI1</accession>
<dbReference type="Proteomes" id="UP000265882">
    <property type="component" value="Unassembled WGS sequence"/>
</dbReference>
<evidence type="ECO:0000313" key="3">
    <source>
        <dbReference type="EMBL" id="RJP21726.1"/>
    </source>
</evidence>
<dbReference type="InterPro" id="IPR029467">
    <property type="entry name" value="Cyt_c7-like"/>
</dbReference>
<dbReference type="AlphaFoldDB" id="A0A3A4NUI1"/>
<dbReference type="Pfam" id="PF14522">
    <property type="entry name" value="Cytochrome_C7"/>
    <property type="match status" value="2"/>
</dbReference>
<reference evidence="3 4" key="1">
    <citation type="journal article" date="2017" name="ISME J.">
        <title>Energy and carbon metabolisms in a deep terrestrial subsurface fluid microbial community.</title>
        <authorList>
            <person name="Momper L."/>
            <person name="Jungbluth S.P."/>
            <person name="Lee M.D."/>
            <person name="Amend J.P."/>
        </authorList>
    </citation>
    <scope>NUCLEOTIDE SEQUENCE [LARGE SCALE GENOMIC DNA]</scope>
    <source>
        <strain evidence="3">SURF_5</strain>
    </source>
</reference>
<dbReference type="EMBL" id="QZKU01000065">
    <property type="protein sequence ID" value="RJP21726.1"/>
    <property type="molecule type" value="Genomic_DNA"/>
</dbReference>
<organism evidence="3 4">
    <name type="scientific">Abyssobacteria bacterium (strain SURF_5)</name>
    <dbReference type="NCBI Taxonomy" id="2093360"/>
    <lineage>
        <taxon>Bacteria</taxon>
        <taxon>Pseudomonadati</taxon>
        <taxon>Candidatus Hydrogenedentota</taxon>
        <taxon>Candidatus Abyssobacteria</taxon>
    </lineage>
</organism>
<dbReference type="InterPro" id="IPR036280">
    <property type="entry name" value="Multihaem_cyt_sf"/>
</dbReference>
<keyword evidence="1" id="KW-1133">Transmembrane helix</keyword>
<keyword evidence="1" id="KW-0472">Membrane</keyword>
<protein>
    <submittedName>
        <fullName evidence="3">Cytochrome C</fullName>
    </submittedName>
</protein>
<feature type="transmembrane region" description="Helical" evidence="1">
    <location>
        <begin position="12"/>
        <end position="38"/>
    </location>
</feature>
<dbReference type="PANTHER" id="PTHR39425">
    <property type="entry name" value="LIPOPROTEIN CYTOCHROME C"/>
    <property type="match status" value="1"/>
</dbReference>
<gene>
    <name evidence="3" type="ORF">C4520_09400</name>
</gene>
<dbReference type="PANTHER" id="PTHR39425:SF1">
    <property type="entry name" value="CYTOCHROME C7-LIKE DOMAIN-CONTAINING PROTEIN"/>
    <property type="match status" value="1"/>
</dbReference>
<dbReference type="Gene3D" id="3.90.10.10">
    <property type="entry name" value="Cytochrome C3"/>
    <property type="match status" value="2"/>
</dbReference>
<proteinExistence type="predicted"/>
<dbReference type="SUPFAM" id="SSF48695">
    <property type="entry name" value="Multiheme cytochromes"/>
    <property type="match status" value="1"/>
</dbReference>
<keyword evidence="1" id="KW-0812">Transmembrane</keyword>
<feature type="domain" description="Cytochrome c7-like" evidence="2">
    <location>
        <begin position="50"/>
        <end position="94"/>
    </location>
</feature>
<sequence>MRLIDRLKDVKSFHIFALLIMGWFGAVAALVLLFGLAIRRPSLHPEQPIEFPHHVHVQRVGMECGDCHRYADKSIHAGIPNTALCMECHESVATDRPEIIKLTAFHQTGEPIDWVRIYDFQDWVYFSHKRHVLSGVRCQECHGAVELMSTVQKVSDMGMGWCVNCHRRRGAPIECNTCHQ</sequence>
<name>A0A3A4NUI1_ABYX5</name>
<feature type="domain" description="Cytochrome c7-like" evidence="2">
    <location>
        <begin position="124"/>
        <end position="180"/>
    </location>
</feature>
<evidence type="ECO:0000313" key="4">
    <source>
        <dbReference type="Proteomes" id="UP000265882"/>
    </source>
</evidence>
<comment type="caution">
    <text evidence="3">The sequence shown here is derived from an EMBL/GenBank/DDBJ whole genome shotgun (WGS) entry which is preliminary data.</text>
</comment>
<evidence type="ECO:0000259" key="2">
    <source>
        <dbReference type="Pfam" id="PF14522"/>
    </source>
</evidence>
<dbReference type="CDD" id="cd08168">
    <property type="entry name" value="Cytochrom_C3"/>
    <property type="match status" value="1"/>
</dbReference>